<name>A0ABM6Y334_9PROT</name>
<keyword evidence="3" id="KW-1185">Reference proteome</keyword>
<protein>
    <submittedName>
        <fullName evidence="2">DUF3833 domain-containing protein</fullName>
    </submittedName>
</protein>
<gene>
    <name evidence="2" type="ORF">DY252_20390</name>
</gene>
<accession>A0ABM6Y334</accession>
<evidence type="ECO:0000256" key="1">
    <source>
        <dbReference type="SAM" id="SignalP"/>
    </source>
</evidence>
<dbReference type="EMBL" id="CP031555">
    <property type="protein sequence ID" value="AXO16329.1"/>
    <property type="molecule type" value="Genomic_DNA"/>
</dbReference>
<dbReference type="InterPro" id="IPR024409">
    <property type="entry name" value="DUF3833"/>
</dbReference>
<feature type="signal peptide" evidence="1">
    <location>
        <begin position="1"/>
        <end position="22"/>
    </location>
</feature>
<dbReference type="Pfam" id="PF12915">
    <property type="entry name" value="DUF3833"/>
    <property type="match status" value="1"/>
</dbReference>
<keyword evidence="1" id="KW-0732">Signal</keyword>
<feature type="chain" id="PRO_5045232729" evidence="1">
    <location>
        <begin position="23"/>
        <end position="182"/>
    </location>
</feature>
<evidence type="ECO:0000313" key="3">
    <source>
        <dbReference type="Proteomes" id="UP000256971"/>
    </source>
</evidence>
<proteinExistence type="predicted"/>
<dbReference type="Proteomes" id="UP000256971">
    <property type="component" value="Chromosome"/>
</dbReference>
<dbReference type="PROSITE" id="PS51257">
    <property type="entry name" value="PROKAR_LIPOPROTEIN"/>
    <property type="match status" value="1"/>
</dbReference>
<evidence type="ECO:0000313" key="2">
    <source>
        <dbReference type="EMBL" id="AXO16329.1"/>
    </source>
</evidence>
<sequence>MLRNFMALCVLVLLAGCGSMKPQDFAQKEPRFDVFDYFEGDSRAWGIFEDRFGTLRRQFTVEITGTVEDGVLTLEEDFIYDDGETDRRVWKISKTDEHSYEGLADDIVGKAIGSQYGNALNWSYDMDLKVGDGAWRVTFDDWMFLQPDGVLVNRARVKKWGFEIGEVTLFFTKTQRVAQAAE</sequence>
<organism evidence="2 3">
    <name type="scientific">Thalassospira indica</name>
    <dbReference type="NCBI Taxonomy" id="1891279"/>
    <lineage>
        <taxon>Bacteria</taxon>
        <taxon>Pseudomonadati</taxon>
        <taxon>Pseudomonadota</taxon>
        <taxon>Alphaproteobacteria</taxon>
        <taxon>Rhodospirillales</taxon>
        <taxon>Thalassospiraceae</taxon>
        <taxon>Thalassospira</taxon>
    </lineage>
</organism>
<reference evidence="2 3" key="1">
    <citation type="submission" date="2018-08" db="EMBL/GenBank/DDBJ databases">
        <title>Complete genome sequence of type strain Thalassospira indica MCCC 1A01103T, isolated from isolated from deep seawater of the Indian Ocean.</title>
        <authorList>
            <person name="Liu Y."/>
        </authorList>
    </citation>
    <scope>NUCLEOTIDE SEQUENCE [LARGE SCALE GENOMIC DNA]</scope>
    <source>
        <strain evidence="2 3">PB8BT</strain>
    </source>
</reference>